<keyword evidence="2" id="KW-1185">Reference proteome</keyword>
<protein>
    <submittedName>
        <fullName evidence="1">Uncharacterized protein</fullName>
    </submittedName>
</protein>
<dbReference type="EMBL" id="JANBVB010001696">
    <property type="protein sequence ID" value="KAJ2889727.1"/>
    <property type="molecule type" value="Genomic_DNA"/>
</dbReference>
<reference evidence="1" key="1">
    <citation type="submission" date="2022-07" db="EMBL/GenBank/DDBJ databases">
        <title>Phylogenomic reconstructions and comparative analyses of Kickxellomycotina fungi.</title>
        <authorList>
            <person name="Reynolds N.K."/>
            <person name="Stajich J.E."/>
            <person name="Barry K."/>
            <person name="Grigoriev I.V."/>
            <person name="Crous P."/>
            <person name="Smith M.E."/>
        </authorList>
    </citation>
    <scope>NUCLEOTIDE SEQUENCE</scope>
    <source>
        <strain evidence="1">CBS 190363</strain>
    </source>
</reference>
<organism evidence="1 2">
    <name type="scientific">Coemansia aciculifera</name>
    <dbReference type="NCBI Taxonomy" id="417176"/>
    <lineage>
        <taxon>Eukaryota</taxon>
        <taxon>Fungi</taxon>
        <taxon>Fungi incertae sedis</taxon>
        <taxon>Zoopagomycota</taxon>
        <taxon>Kickxellomycotina</taxon>
        <taxon>Kickxellomycetes</taxon>
        <taxon>Kickxellales</taxon>
        <taxon>Kickxellaceae</taxon>
        <taxon>Coemansia</taxon>
    </lineage>
</organism>
<name>A0ACC1LY35_9FUNG</name>
<comment type="caution">
    <text evidence="1">The sequence shown here is derived from an EMBL/GenBank/DDBJ whole genome shotgun (WGS) entry which is preliminary data.</text>
</comment>
<sequence length="134" mass="14486">TTTSTTTTMLSHKCPISVATACKPVVALLQTWGRKSMAAETTTKMSPSSFHRPCLVRAILMIVGGDSTSTALATTTTTGALAPRRPQLQLPLLRVRIEAQLPVTSSRHTMAAVLVANRQQQTTWRTLCRKNLPS</sequence>
<evidence type="ECO:0000313" key="2">
    <source>
        <dbReference type="Proteomes" id="UP001139981"/>
    </source>
</evidence>
<proteinExistence type="predicted"/>
<dbReference type="Proteomes" id="UP001139981">
    <property type="component" value="Unassembled WGS sequence"/>
</dbReference>
<gene>
    <name evidence="1" type="ORF">IWW38_004536</name>
</gene>
<feature type="non-terminal residue" evidence="1">
    <location>
        <position position="134"/>
    </location>
</feature>
<accession>A0ACC1LY35</accession>
<feature type="non-terminal residue" evidence="1">
    <location>
        <position position="1"/>
    </location>
</feature>
<evidence type="ECO:0000313" key="1">
    <source>
        <dbReference type="EMBL" id="KAJ2889727.1"/>
    </source>
</evidence>